<comment type="caution">
    <text evidence="2">The sequence shown here is derived from an EMBL/GenBank/DDBJ whole genome shotgun (WGS) entry which is preliminary data.</text>
</comment>
<dbReference type="Proteomes" id="UP001299409">
    <property type="component" value="Unassembled WGS sequence"/>
</dbReference>
<evidence type="ECO:0000313" key="2">
    <source>
        <dbReference type="EMBL" id="MCB5445929.1"/>
    </source>
</evidence>
<organism evidence="2 3">
    <name type="scientific">Intestinibacter bartlettii</name>
    <dbReference type="NCBI Taxonomy" id="261299"/>
    <lineage>
        <taxon>Bacteria</taxon>
        <taxon>Bacillati</taxon>
        <taxon>Bacillota</taxon>
        <taxon>Clostridia</taxon>
        <taxon>Peptostreptococcales</taxon>
        <taxon>Peptostreptococcaceae</taxon>
        <taxon>Intestinibacter</taxon>
    </lineage>
</organism>
<keyword evidence="3" id="KW-1185">Reference proteome</keyword>
<reference evidence="2 3" key="1">
    <citation type="submission" date="2021-10" db="EMBL/GenBank/DDBJ databases">
        <title>Collection of gut derived symbiotic bacterial strains cultured from healthy donors.</title>
        <authorList>
            <person name="Lin H."/>
            <person name="Littmann E."/>
            <person name="Claire K."/>
            <person name="Pamer E."/>
        </authorList>
    </citation>
    <scope>NUCLEOTIDE SEQUENCE [LARGE SCALE GENOMIC DNA]</scope>
    <source>
        <strain evidence="2 3">MSK.17.68</strain>
    </source>
</reference>
<accession>A0ABS8CWT2</accession>
<sequence length="698" mass="76231">MHKRIIALGLSAVITASAIPSNLIEVSAAEINKAQVEDVLTTEEDQDLVKENQEEKSSEQQKDVEENEKIEVQSSSNQRTIHEKMTRTLTVNANIEGQQYGRIEGLDDGGKVTLNSEYENVDESTSGIVIKTTTYTGTLVSSDEEKQIVIKPKEGYEFDTLKYTALLTQASTTAKDFMSVEKDGDVVTITLKPITSESWTKVGGVDNTNKNITINIGLSKKVLSQKITTEVEGEGTITTDEDLVYEDGAYVISRGSTHTFNLEPAQGMEVKSATLDGEPVAIENNQVTVGKGHLKVVFGKVAVKHNLNINITGEGSVFIANQNITSTKDILINEGESYEFSLTPGEGYYVKSVKLDGVEINPYKIENIEKDSNLEVVFAEIMETTIEVGDLKVPYDGNEKTLSYKVIDSEGNVVEENNVVFKKKILGIPTKFNPVEVGTYDFEIQYKGDDTHKPTEFTGTFEITKCNPKVSVKNKQVTYDGNAVGLDVTVTPDCGYITVYTGVNVKLSPKIYVDLNLGNDIASTTLKKLLGNAQIANVGELVELLKKSETILGAVGIDISQIIKVLEVIPSGTSIAFGCPNQPGTYLGTAVVMDSNANTAIGMGTLLIKRANKEVLFTDDSLENGATIKVGQDYKHEAYYEGTTSQTKIMYVGVSNKIIPYFSSKKPTKVGKYTAVAYSFTDLNYKTALAKRTFTIEK</sequence>
<dbReference type="RefSeq" id="WP_226914683.1">
    <property type="nucleotide sequence ID" value="NZ_BAABXU010000001.1"/>
</dbReference>
<evidence type="ECO:0000313" key="3">
    <source>
        <dbReference type="Proteomes" id="UP001299409"/>
    </source>
</evidence>
<dbReference type="EMBL" id="JAJBMB010000005">
    <property type="protein sequence ID" value="MCB5445929.1"/>
    <property type="molecule type" value="Genomic_DNA"/>
</dbReference>
<evidence type="ECO:0000256" key="1">
    <source>
        <dbReference type="SAM" id="MobiDB-lite"/>
    </source>
</evidence>
<feature type="compositionally biased region" description="Basic and acidic residues" evidence="1">
    <location>
        <begin position="47"/>
        <end position="71"/>
    </location>
</feature>
<proteinExistence type="predicted"/>
<protein>
    <submittedName>
        <fullName evidence="2">Uncharacterized protein</fullName>
    </submittedName>
</protein>
<feature type="region of interest" description="Disordered" evidence="1">
    <location>
        <begin position="46"/>
        <end position="83"/>
    </location>
</feature>
<name>A0ABS8CWT2_9FIRM</name>
<gene>
    <name evidence="2" type="ORF">LIP50_06885</name>
</gene>